<dbReference type="InterPro" id="IPR002877">
    <property type="entry name" value="RNA_MeTrfase_FtsJ_dom"/>
</dbReference>
<dbReference type="Proteomes" id="UP000182334">
    <property type="component" value="Chromosome II"/>
</dbReference>
<evidence type="ECO:0000313" key="11">
    <source>
        <dbReference type="Proteomes" id="UP000182334"/>
    </source>
</evidence>
<dbReference type="GO" id="GO:0008650">
    <property type="term" value="F:rRNA (uridine-2'-O-)-methyltransferase activity"/>
    <property type="evidence" value="ECO:0007669"/>
    <property type="project" value="TreeGrafter"/>
</dbReference>
<evidence type="ECO:0000313" key="10">
    <source>
        <dbReference type="EMBL" id="SGZ50308.1"/>
    </source>
</evidence>
<evidence type="ECO:0000256" key="7">
    <source>
        <dbReference type="PIRSR" id="PIRSR005461-1"/>
    </source>
</evidence>
<dbReference type="InterPro" id="IPR029063">
    <property type="entry name" value="SAM-dependent_MTases_sf"/>
</dbReference>
<dbReference type="STRING" id="45354.A0A1L0D1I4"/>
<dbReference type="Gene3D" id="3.40.50.150">
    <property type="entry name" value="Vaccinia Virus protein VP39"/>
    <property type="match status" value="1"/>
</dbReference>
<evidence type="ECO:0000256" key="4">
    <source>
        <dbReference type="ARBA" id="ARBA00022679"/>
    </source>
</evidence>
<sequence>MRNVLLTGIRNNNFSILSRINTFKHILLRPSHPHIQPTTSLRFKSGTSSRRWVTRQKDDIHSKQSKSEGYRSRAAYKLIEIDNKFRFFGKKSKNIVDLGFAPGAWTQVALARSKSKNVRPNILGVDLLECSPPEGASFLQGDIFSKKTHLEIIDYFTLKKDEQNENVEKPLDLVLSDMMVNTSGMKDNDHFASMDLCDGVLILACRLLKKNGNLVMKFYTGKEDQLLQRKLEKVFGRVQKMKPEACRAELREMYFIGLKKRLDNTSIEEVFDREL</sequence>
<dbReference type="GO" id="GO:0005739">
    <property type="term" value="C:mitochondrion"/>
    <property type="evidence" value="ECO:0007669"/>
    <property type="project" value="TreeGrafter"/>
</dbReference>
<feature type="region of interest" description="Disordered" evidence="8">
    <location>
        <begin position="37"/>
        <end position="66"/>
    </location>
</feature>
<keyword evidence="5 7" id="KW-0949">S-adenosyl-L-methionine</keyword>
<dbReference type="AlphaFoldDB" id="A0A1L0D1I4"/>
<accession>A0A1L0D1I4</accession>
<proteinExistence type="inferred from homology"/>
<gene>
    <name evidence="10" type="ORF">SAMEA4029010_CIC11G00000003910</name>
</gene>
<name>A0A1L0D1I4_9ASCO</name>
<dbReference type="HAMAP" id="MF_01547">
    <property type="entry name" value="RNA_methyltr_E"/>
    <property type="match status" value="1"/>
</dbReference>
<evidence type="ECO:0000259" key="9">
    <source>
        <dbReference type="Pfam" id="PF01728"/>
    </source>
</evidence>
<dbReference type="PANTHER" id="PTHR10920">
    <property type="entry name" value="RIBOSOMAL RNA METHYLTRANSFERASE"/>
    <property type="match status" value="1"/>
</dbReference>
<feature type="domain" description="Ribosomal RNA methyltransferase FtsJ" evidence="9">
    <location>
        <begin position="70"/>
        <end position="260"/>
    </location>
</feature>
<dbReference type="Pfam" id="PF01728">
    <property type="entry name" value="FtsJ"/>
    <property type="match status" value="1"/>
</dbReference>
<keyword evidence="11" id="KW-1185">Reference proteome</keyword>
<comment type="similarity">
    <text evidence="1">Belongs to the class I-like SAM-binding methyltransferase superfamily. RNA methyltransferase RlmE family.</text>
</comment>
<keyword evidence="3" id="KW-0489">Methyltransferase</keyword>
<dbReference type="InterPro" id="IPR050082">
    <property type="entry name" value="RNA_methyltr_RlmE"/>
</dbReference>
<keyword evidence="2" id="KW-0698">rRNA processing</keyword>
<protein>
    <recommendedName>
        <fullName evidence="6">rRNA methyltransferase 2, mitochondrial</fullName>
    </recommendedName>
</protein>
<evidence type="ECO:0000256" key="5">
    <source>
        <dbReference type="ARBA" id="ARBA00022691"/>
    </source>
</evidence>
<evidence type="ECO:0000256" key="3">
    <source>
        <dbReference type="ARBA" id="ARBA00022603"/>
    </source>
</evidence>
<evidence type="ECO:0000256" key="2">
    <source>
        <dbReference type="ARBA" id="ARBA00022552"/>
    </source>
</evidence>
<evidence type="ECO:0000256" key="8">
    <source>
        <dbReference type="SAM" id="MobiDB-lite"/>
    </source>
</evidence>
<dbReference type="PIRSF" id="PIRSF005461">
    <property type="entry name" value="23S_rRNA_mtase"/>
    <property type="match status" value="1"/>
</dbReference>
<dbReference type="OrthoDB" id="20105at2759"/>
<dbReference type="PANTHER" id="PTHR10920:SF18">
    <property type="entry name" value="RRNA METHYLTRANSFERASE 2, MITOCHONDRIAL"/>
    <property type="match status" value="1"/>
</dbReference>
<feature type="compositionally biased region" description="Basic and acidic residues" evidence="8">
    <location>
        <begin position="55"/>
        <end position="66"/>
    </location>
</feature>
<reference evidence="10 11" key="1">
    <citation type="submission" date="2016-10" db="EMBL/GenBank/DDBJ databases">
        <authorList>
            <person name="de Groot N.N."/>
        </authorList>
    </citation>
    <scope>NUCLEOTIDE SEQUENCE [LARGE SCALE GENOMIC DNA]</scope>
    <source>
        <strain evidence="10 11">CBS 141442</strain>
    </source>
</reference>
<dbReference type="EMBL" id="LT635757">
    <property type="protein sequence ID" value="SGZ50308.1"/>
    <property type="molecule type" value="Genomic_DNA"/>
</dbReference>
<evidence type="ECO:0000256" key="1">
    <source>
        <dbReference type="ARBA" id="ARBA00009258"/>
    </source>
</evidence>
<keyword evidence="4" id="KW-0808">Transferase</keyword>
<feature type="compositionally biased region" description="Polar residues" evidence="8">
    <location>
        <begin position="37"/>
        <end position="51"/>
    </location>
</feature>
<evidence type="ECO:0000256" key="6">
    <source>
        <dbReference type="ARBA" id="ARBA00041184"/>
    </source>
</evidence>
<dbReference type="SUPFAM" id="SSF53335">
    <property type="entry name" value="S-adenosyl-L-methionine-dependent methyltransferases"/>
    <property type="match status" value="1"/>
</dbReference>
<feature type="active site" description="Proton acceptor" evidence="7">
    <location>
        <position position="217"/>
    </location>
</feature>
<organism evidence="10 11">
    <name type="scientific">Sungouiella intermedia</name>
    <dbReference type="NCBI Taxonomy" id="45354"/>
    <lineage>
        <taxon>Eukaryota</taxon>
        <taxon>Fungi</taxon>
        <taxon>Dikarya</taxon>
        <taxon>Ascomycota</taxon>
        <taxon>Saccharomycotina</taxon>
        <taxon>Pichiomycetes</taxon>
        <taxon>Metschnikowiaceae</taxon>
        <taxon>Sungouiella</taxon>
    </lineage>
</organism>
<dbReference type="InterPro" id="IPR015507">
    <property type="entry name" value="rRNA-MeTfrase_E"/>
</dbReference>